<gene>
    <name evidence="1" type="ORF">V5N11_010472</name>
</gene>
<reference evidence="1 2" key="1">
    <citation type="submission" date="2024-04" db="EMBL/GenBank/DDBJ databases">
        <title>Genome assembly C_amara_ONT_v2.</title>
        <authorList>
            <person name="Yant L."/>
            <person name="Moore C."/>
            <person name="Slenker M."/>
        </authorList>
    </citation>
    <scope>NUCLEOTIDE SEQUENCE [LARGE SCALE GENOMIC DNA]</scope>
    <source>
        <tissue evidence="1">Leaf</tissue>
    </source>
</reference>
<dbReference type="PANTHER" id="PTHR37610">
    <property type="entry name" value="CCHC-TYPE DOMAIN-CONTAINING PROTEIN"/>
    <property type="match status" value="1"/>
</dbReference>
<dbReference type="Proteomes" id="UP001558713">
    <property type="component" value="Unassembled WGS sequence"/>
</dbReference>
<dbReference type="EMBL" id="JBANAX010000080">
    <property type="protein sequence ID" value="KAL1223151.1"/>
    <property type="molecule type" value="Genomic_DNA"/>
</dbReference>
<evidence type="ECO:0008006" key="3">
    <source>
        <dbReference type="Google" id="ProtNLM"/>
    </source>
</evidence>
<dbReference type="PANTHER" id="PTHR37610:SF97">
    <property type="entry name" value="RETROTRANSPOSON GAG DOMAIN-CONTAINING PROTEIN"/>
    <property type="match status" value="1"/>
</dbReference>
<name>A0ABD1C0Z8_CARAN</name>
<sequence>MLVVWILNAIEPKLRGSISCSETAYELWQNIQVRFSVGNEPRIYELQAAVNSCKQENQYVQDYFGKMKLMWDEIDEFEMILECCCGSSTYKVVKAFGEQRDKQRRR</sequence>
<accession>A0ABD1C0Z8</accession>
<evidence type="ECO:0000313" key="1">
    <source>
        <dbReference type="EMBL" id="KAL1223151.1"/>
    </source>
</evidence>
<dbReference type="AlphaFoldDB" id="A0ABD1C0Z8"/>
<evidence type="ECO:0000313" key="2">
    <source>
        <dbReference type="Proteomes" id="UP001558713"/>
    </source>
</evidence>
<comment type="caution">
    <text evidence="1">The sequence shown here is derived from an EMBL/GenBank/DDBJ whole genome shotgun (WGS) entry which is preliminary data.</text>
</comment>
<keyword evidence="2" id="KW-1185">Reference proteome</keyword>
<organism evidence="1 2">
    <name type="scientific">Cardamine amara subsp. amara</name>
    <dbReference type="NCBI Taxonomy" id="228776"/>
    <lineage>
        <taxon>Eukaryota</taxon>
        <taxon>Viridiplantae</taxon>
        <taxon>Streptophyta</taxon>
        <taxon>Embryophyta</taxon>
        <taxon>Tracheophyta</taxon>
        <taxon>Spermatophyta</taxon>
        <taxon>Magnoliopsida</taxon>
        <taxon>eudicotyledons</taxon>
        <taxon>Gunneridae</taxon>
        <taxon>Pentapetalae</taxon>
        <taxon>rosids</taxon>
        <taxon>malvids</taxon>
        <taxon>Brassicales</taxon>
        <taxon>Brassicaceae</taxon>
        <taxon>Cardamineae</taxon>
        <taxon>Cardamine</taxon>
    </lineage>
</organism>
<proteinExistence type="predicted"/>
<protein>
    <recommendedName>
        <fullName evidence="3">Retrotransposon gag domain-containing protein</fullName>
    </recommendedName>
</protein>